<dbReference type="SUPFAM" id="SSF46785">
    <property type="entry name" value="Winged helix' DNA-binding domain"/>
    <property type="match status" value="1"/>
</dbReference>
<dbReference type="SMART" id="SM00895">
    <property type="entry name" value="FCD"/>
    <property type="match status" value="1"/>
</dbReference>
<dbReference type="AlphaFoldDB" id="A0A8J3H1C4"/>
<dbReference type="InterPro" id="IPR011711">
    <property type="entry name" value="GntR_C"/>
</dbReference>
<evidence type="ECO:0000256" key="2">
    <source>
        <dbReference type="ARBA" id="ARBA00023125"/>
    </source>
</evidence>
<dbReference type="SUPFAM" id="SSF48008">
    <property type="entry name" value="GntR ligand-binding domain-like"/>
    <property type="match status" value="1"/>
</dbReference>
<keyword evidence="2" id="KW-0238">DNA-binding</keyword>
<feature type="region of interest" description="Disordered" evidence="4">
    <location>
        <begin position="1"/>
        <end position="23"/>
    </location>
</feature>
<protein>
    <submittedName>
        <fullName evidence="6">GntR family transcriptional regulator</fullName>
    </submittedName>
</protein>
<dbReference type="PANTHER" id="PTHR43537">
    <property type="entry name" value="TRANSCRIPTIONAL REGULATOR, GNTR FAMILY"/>
    <property type="match status" value="1"/>
</dbReference>
<dbReference type="Gene3D" id="1.10.10.10">
    <property type="entry name" value="Winged helix-like DNA-binding domain superfamily/Winged helix DNA-binding domain"/>
    <property type="match status" value="1"/>
</dbReference>
<dbReference type="InterPro" id="IPR008920">
    <property type="entry name" value="TF_FadR/GntR_C"/>
</dbReference>
<keyword evidence="1" id="KW-0805">Transcription regulation</keyword>
<dbReference type="Proteomes" id="UP000626220">
    <property type="component" value="Unassembled WGS sequence"/>
</dbReference>
<dbReference type="PROSITE" id="PS50949">
    <property type="entry name" value="HTH_GNTR"/>
    <property type="match status" value="1"/>
</dbReference>
<dbReference type="GO" id="GO:0003700">
    <property type="term" value="F:DNA-binding transcription factor activity"/>
    <property type="evidence" value="ECO:0007669"/>
    <property type="project" value="InterPro"/>
</dbReference>
<sequence>MQPDDAAVPAPETAQGTAAARPRRVVRRRRMHEELVDVLGEDIRQGIYPVGEFLPSERQLMDDFGVSRLTVREALASLEGHGLIETRPGTRARVCGPRADFLLDMLSQAATFSLQQPGGLKIFAEVRELVEAGTARLATERATDEQIEILRDRLRANREAIGDTRLFGSTDIEFHLAIAEIVDNPIISSFFRAVEQWLQEVRDTSLRNEGQMETAHAAHVRIFEAIAARSADRAADEMRAHLRQLATIYPTNPDAKPPRL</sequence>
<dbReference type="Gene3D" id="1.20.120.530">
    <property type="entry name" value="GntR ligand-binding domain-like"/>
    <property type="match status" value="1"/>
</dbReference>
<gene>
    <name evidence="6" type="ORF">GCM10017056_39920</name>
</gene>
<evidence type="ECO:0000313" key="7">
    <source>
        <dbReference type="Proteomes" id="UP000626220"/>
    </source>
</evidence>
<comment type="caution">
    <text evidence="6">The sequence shown here is derived from an EMBL/GenBank/DDBJ whole genome shotgun (WGS) entry which is preliminary data.</text>
</comment>
<evidence type="ECO:0000259" key="5">
    <source>
        <dbReference type="PROSITE" id="PS50949"/>
    </source>
</evidence>
<dbReference type="InterPro" id="IPR036390">
    <property type="entry name" value="WH_DNA-bd_sf"/>
</dbReference>
<reference evidence="6" key="1">
    <citation type="journal article" date="2014" name="Int. J. Syst. Evol. Microbiol.">
        <title>Complete genome sequence of Corynebacterium casei LMG S-19264T (=DSM 44701T), isolated from a smear-ripened cheese.</title>
        <authorList>
            <consortium name="US DOE Joint Genome Institute (JGI-PGF)"/>
            <person name="Walter F."/>
            <person name="Albersmeier A."/>
            <person name="Kalinowski J."/>
            <person name="Ruckert C."/>
        </authorList>
    </citation>
    <scope>NUCLEOTIDE SEQUENCE</scope>
    <source>
        <strain evidence="6">KCTC 42650</strain>
    </source>
</reference>
<dbReference type="InterPro" id="IPR036388">
    <property type="entry name" value="WH-like_DNA-bd_sf"/>
</dbReference>
<evidence type="ECO:0000256" key="4">
    <source>
        <dbReference type="SAM" id="MobiDB-lite"/>
    </source>
</evidence>
<dbReference type="RefSeq" id="WP_229864322.1">
    <property type="nucleotide sequence ID" value="NZ_BNCJ01000016.1"/>
</dbReference>
<keyword evidence="7" id="KW-1185">Reference proteome</keyword>
<dbReference type="PANTHER" id="PTHR43537:SF5">
    <property type="entry name" value="UXU OPERON TRANSCRIPTIONAL REGULATOR"/>
    <property type="match status" value="1"/>
</dbReference>
<dbReference type="GO" id="GO:0003677">
    <property type="term" value="F:DNA binding"/>
    <property type="evidence" value="ECO:0007669"/>
    <property type="project" value="UniProtKB-KW"/>
</dbReference>
<evidence type="ECO:0000313" key="6">
    <source>
        <dbReference type="EMBL" id="GHF64742.1"/>
    </source>
</evidence>
<dbReference type="Pfam" id="PF07729">
    <property type="entry name" value="FCD"/>
    <property type="match status" value="1"/>
</dbReference>
<name>A0A8J3H1C4_9RHOB</name>
<proteinExistence type="predicted"/>
<dbReference type="SMART" id="SM00345">
    <property type="entry name" value="HTH_GNTR"/>
    <property type="match status" value="1"/>
</dbReference>
<feature type="domain" description="HTH gntR-type" evidence="5">
    <location>
        <begin position="29"/>
        <end position="97"/>
    </location>
</feature>
<evidence type="ECO:0000256" key="3">
    <source>
        <dbReference type="ARBA" id="ARBA00023163"/>
    </source>
</evidence>
<dbReference type="CDD" id="cd07377">
    <property type="entry name" value="WHTH_GntR"/>
    <property type="match status" value="1"/>
</dbReference>
<dbReference type="InterPro" id="IPR000524">
    <property type="entry name" value="Tscrpt_reg_HTH_GntR"/>
</dbReference>
<keyword evidence="3" id="KW-0804">Transcription</keyword>
<reference evidence="6" key="2">
    <citation type="submission" date="2020-09" db="EMBL/GenBank/DDBJ databases">
        <authorList>
            <person name="Sun Q."/>
            <person name="Kim S."/>
        </authorList>
    </citation>
    <scope>NUCLEOTIDE SEQUENCE</scope>
    <source>
        <strain evidence="6">KCTC 42650</strain>
    </source>
</reference>
<dbReference type="EMBL" id="BNCJ01000016">
    <property type="protein sequence ID" value="GHF64742.1"/>
    <property type="molecule type" value="Genomic_DNA"/>
</dbReference>
<dbReference type="PRINTS" id="PR00035">
    <property type="entry name" value="HTHGNTR"/>
</dbReference>
<accession>A0A8J3H1C4</accession>
<organism evidence="6 7">
    <name type="scientific">Seohaeicola zhoushanensis</name>
    <dbReference type="NCBI Taxonomy" id="1569283"/>
    <lineage>
        <taxon>Bacteria</taxon>
        <taxon>Pseudomonadati</taxon>
        <taxon>Pseudomonadota</taxon>
        <taxon>Alphaproteobacteria</taxon>
        <taxon>Rhodobacterales</taxon>
        <taxon>Roseobacteraceae</taxon>
        <taxon>Seohaeicola</taxon>
    </lineage>
</organism>
<evidence type="ECO:0000256" key="1">
    <source>
        <dbReference type="ARBA" id="ARBA00023015"/>
    </source>
</evidence>
<dbReference type="Pfam" id="PF00392">
    <property type="entry name" value="GntR"/>
    <property type="match status" value="1"/>
</dbReference>